<protein>
    <submittedName>
        <fullName evidence="3">Uncharacterized protein</fullName>
    </submittedName>
</protein>
<keyword evidence="2" id="KW-0812">Transmembrane</keyword>
<dbReference type="RefSeq" id="WP_039396500.1">
    <property type="nucleotide sequence ID" value="NZ_JTDK01000006.1"/>
</dbReference>
<reference evidence="3 4" key="1">
    <citation type="submission" date="2014-11" db="EMBL/GenBank/DDBJ databases">
        <title>Genome sequence of Microbacterium mangrovi MUSC 115(T).</title>
        <authorList>
            <person name="Lee L.-H."/>
        </authorList>
    </citation>
    <scope>NUCLEOTIDE SEQUENCE [LARGE SCALE GENOMIC DNA]</scope>
    <source>
        <strain evidence="3 4">MUSC 115</strain>
    </source>
</reference>
<feature type="transmembrane region" description="Helical" evidence="2">
    <location>
        <begin position="376"/>
        <end position="404"/>
    </location>
</feature>
<dbReference type="Proteomes" id="UP000031030">
    <property type="component" value="Unassembled WGS sequence"/>
</dbReference>
<evidence type="ECO:0000256" key="1">
    <source>
        <dbReference type="SAM" id="MobiDB-lite"/>
    </source>
</evidence>
<dbReference type="OrthoDB" id="5125954at2"/>
<feature type="compositionally biased region" description="Polar residues" evidence="1">
    <location>
        <begin position="1"/>
        <end position="14"/>
    </location>
</feature>
<gene>
    <name evidence="3" type="ORF">LK09_04385</name>
</gene>
<accession>A0A0B2A4A7</accession>
<evidence type="ECO:0000313" key="4">
    <source>
        <dbReference type="Proteomes" id="UP000031030"/>
    </source>
</evidence>
<feature type="compositionally biased region" description="Low complexity" evidence="1">
    <location>
        <begin position="32"/>
        <end position="45"/>
    </location>
</feature>
<feature type="region of interest" description="Disordered" evidence="1">
    <location>
        <begin position="1"/>
        <end position="74"/>
    </location>
</feature>
<keyword evidence="2" id="KW-0472">Membrane</keyword>
<evidence type="ECO:0000256" key="2">
    <source>
        <dbReference type="SAM" id="Phobius"/>
    </source>
</evidence>
<comment type="caution">
    <text evidence="3">The sequence shown here is derived from an EMBL/GenBank/DDBJ whole genome shotgun (WGS) entry which is preliminary data.</text>
</comment>
<dbReference type="AlphaFoldDB" id="A0A0B2A4A7"/>
<name>A0A0B2A4A7_9MICO</name>
<proteinExistence type="predicted"/>
<feature type="region of interest" description="Disordered" evidence="1">
    <location>
        <begin position="191"/>
        <end position="244"/>
    </location>
</feature>
<feature type="compositionally biased region" description="Pro residues" evidence="1">
    <location>
        <begin position="46"/>
        <end position="73"/>
    </location>
</feature>
<keyword evidence="4" id="KW-1185">Reference proteome</keyword>
<dbReference type="STRING" id="1348253.LK09_04385"/>
<keyword evidence="2" id="KW-1133">Transmembrane helix</keyword>
<dbReference type="EMBL" id="JTDK01000006">
    <property type="protein sequence ID" value="KHK98279.1"/>
    <property type="molecule type" value="Genomic_DNA"/>
</dbReference>
<evidence type="ECO:0000313" key="3">
    <source>
        <dbReference type="EMBL" id="KHK98279.1"/>
    </source>
</evidence>
<sequence length="405" mass="40143">MSTPDQPETPQLTRKQMRELRNTGATPVITGPGAADAAEQSAPAAAPEPAPRPVPTPAAAPVVPAPAPTPAPIAPAVVAPLPRAAEPVVIPPAPVADASVDLGTAPLTRRQARQQERIRTASVPVITPEVAAGALAPNVALSAVPQAPAPAPAPAESSTTDAPTRIIASVPPALAPERPATTEPAEPVTALFAGPTAPAPAFPTEDPSHPLPDHLAAPDDDDLRIFEDEGGPSAPEGPRATVNPALGAGLLAGAASTSPVTSFDQLLQRDTATTGSIAGPSTLIVSQAPTGASLVAPVAATGEVIVTGSWNLPEGMGSTGHAPGTTDGKEIDATLVDGELPTHSSPTPISASAAVSTAVTPDEIITPPAPEKGNKLMLTLAITAGVLAVALIGVLVFALVTGVFK</sequence>
<organism evidence="3 4">
    <name type="scientific">Microbacterium mangrovi</name>
    <dbReference type="NCBI Taxonomy" id="1348253"/>
    <lineage>
        <taxon>Bacteria</taxon>
        <taxon>Bacillati</taxon>
        <taxon>Actinomycetota</taxon>
        <taxon>Actinomycetes</taxon>
        <taxon>Micrococcales</taxon>
        <taxon>Microbacteriaceae</taxon>
        <taxon>Microbacterium</taxon>
    </lineage>
</organism>